<sequence length="217" mass="23851">MEDVIARATAFVTAHGFWAGPIVGVLAFGESLAIVGIFIPATAVMLAIGGLLGTGVLDPWPIILWSMGGAIVGDWISYWMGRRIGPSVYRRWPLSKHRPMVARARLFFRKYGFMAVFLGRFLGPIRATIPLVAGVMEMKKRPFQAANIASAILWVPLMFAPGYLAANSIGPDMRITEGDMILFGAGIVVMTLGGMAITTRILGSERYRRRRTRRRNP</sequence>
<dbReference type="EMBL" id="CP006644">
    <property type="protein sequence ID" value="AHE52001.1"/>
    <property type="molecule type" value="Genomic_DNA"/>
</dbReference>
<dbReference type="Pfam" id="PF09335">
    <property type="entry name" value="VTT_dom"/>
    <property type="match status" value="1"/>
</dbReference>
<dbReference type="HOGENOM" id="CLU_044208_3_0_5"/>
<protein>
    <recommendedName>
        <fullName evidence="8">VTT domain-containing protein</fullName>
    </recommendedName>
</protein>
<gene>
    <name evidence="9" type="ORF">NX02_01175</name>
</gene>
<feature type="transmembrane region" description="Helical" evidence="7">
    <location>
        <begin position="145"/>
        <end position="166"/>
    </location>
</feature>
<keyword evidence="6 7" id="KW-0472">Membrane</keyword>
<dbReference type="OrthoDB" id="9801622at2"/>
<evidence type="ECO:0000313" key="9">
    <source>
        <dbReference type="EMBL" id="AHE52001.1"/>
    </source>
</evidence>
<keyword evidence="10" id="KW-1185">Reference proteome</keyword>
<dbReference type="KEGG" id="ssan:NX02_01175"/>
<keyword evidence="4 7" id="KW-0812">Transmembrane</keyword>
<proteinExistence type="inferred from homology"/>
<evidence type="ECO:0000256" key="1">
    <source>
        <dbReference type="ARBA" id="ARBA00004651"/>
    </source>
</evidence>
<evidence type="ECO:0000256" key="6">
    <source>
        <dbReference type="ARBA" id="ARBA00023136"/>
    </source>
</evidence>
<organism evidence="9 10">
    <name type="scientific">Sphingomonas sanxanigenens DSM 19645 = NX02</name>
    <dbReference type="NCBI Taxonomy" id="1123269"/>
    <lineage>
        <taxon>Bacteria</taxon>
        <taxon>Pseudomonadati</taxon>
        <taxon>Pseudomonadota</taxon>
        <taxon>Alphaproteobacteria</taxon>
        <taxon>Sphingomonadales</taxon>
        <taxon>Sphingomonadaceae</taxon>
        <taxon>Sphingomonas</taxon>
    </lineage>
</organism>
<evidence type="ECO:0000256" key="3">
    <source>
        <dbReference type="ARBA" id="ARBA00022475"/>
    </source>
</evidence>
<feature type="transmembrane region" description="Helical" evidence="7">
    <location>
        <begin position="35"/>
        <end position="56"/>
    </location>
</feature>
<keyword evidence="5 7" id="KW-1133">Transmembrane helix</keyword>
<name>W0A4R5_9SPHN</name>
<dbReference type="InterPro" id="IPR032818">
    <property type="entry name" value="DedA-like"/>
</dbReference>
<evidence type="ECO:0000256" key="2">
    <source>
        <dbReference type="ARBA" id="ARBA00010792"/>
    </source>
</evidence>
<comment type="similarity">
    <text evidence="2 7">Belongs to the DedA family.</text>
</comment>
<accession>W0A4R5</accession>
<evidence type="ECO:0000256" key="5">
    <source>
        <dbReference type="ARBA" id="ARBA00022989"/>
    </source>
</evidence>
<dbReference type="RefSeq" id="WP_025290379.1">
    <property type="nucleotide sequence ID" value="NZ_CP006644.1"/>
</dbReference>
<evidence type="ECO:0000313" key="10">
    <source>
        <dbReference type="Proteomes" id="UP000018851"/>
    </source>
</evidence>
<feature type="transmembrane region" description="Helical" evidence="7">
    <location>
        <begin position="6"/>
        <end position="28"/>
    </location>
</feature>
<reference evidence="9 10" key="1">
    <citation type="submission" date="2013-07" db="EMBL/GenBank/DDBJ databases">
        <title>Completed genome of Sphingomonas sanxanigenens NX02.</title>
        <authorList>
            <person name="Ma T."/>
            <person name="Huang H."/>
            <person name="Wu M."/>
            <person name="Li X."/>
            <person name="Li G."/>
        </authorList>
    </citation>
    <scope>NUCLEOTIDE SEQUENCE [LARGE SCALE GENOMIC DNA]</scope>
    <source>
        <strain evidence="9 10">NX02</strain>
    </source>
</reference>
<feature type="domain" description="VTT" evidence="8">
    <location>
        <begin position="39"/>
        <end position="163"/>
    </location>
</feature>
<evidence type="ECO:0000256" key="7">
    <source>
        <dbReference type="RuleBase" id="RU367016"/>
    </source>
</evidence>
<feature type="transmembrane region" description="Helical" evidence="7">
    <location>
        <begin position="181"/>
        <end position="203"/>
    </location>
</feature>
<dbReference type="PANTHER" id="PTHR30353:SF15">
    <property type="entry name" value="INNER MEMBRANE PROTEIN YABI"/>
    <property type="match status" value="1"/>
</dbReference>
<feature type="transmembrane region" description="Helical" evidence="7">
    <location>
        <begin position="62"/>
        <end position="81"/>
    </location>
</feature>
<evidence type="ECO:0000259" key="8">
    <source>
        <dbReference type="Pfam" id="PF09335"/>
    </source>
</evidence>
<evidence type="ECO:0000256" key="4">
    <source>
        <dbReference type="ARBA" id="ARBA00022692"/>
    </source>
</evidence>
<dbReference type="PANTHER" id="PTHR30353">
    <property type="entry name" value="INNER MEMBRANE PROTEIN DEDA-RELATED"/>
    <property type="match status" value="1"/>
</dbReference>
<keyword evidence="3 7" id="KW-1003">Cell membrane</keyword>
<comment type="subcellular location">
    <subcellularLocation>
        <location evidence="1 7">Cell membrane</location>
        <topology evidence="1 7">Multi-pass membrane protein</topology>
    </subcellularLocation>
</comment>
<dbReference type="Proteomes" id="UP000018851">
    <property type="component" value="Chromosome"/>
</dbReference>
<dbReference type="STRING" id="1123269.NX02_01175"/>
<dbReference type="GO" id="GO:0005886">
    <property type="term" value="C:plasma membrane"/>
    <property type="evidence" value="ECO:0007669"/>
    <property type="project" value="UniProtKB-SubCell"/>
</dbReference>
<dbReference type="AlphaFoldDB" id="W0A4R5"/>
<dbReference type="PATRIC" id="fig|1123269.5.peg.237"/>
<dbReference type="eggNOG" id="COG0586">
    <property type="taxonomic scope" value="Bacteria"/>
</dbReference>
<dbReference type="InterPro" id="IPR032816">
    <property type="entry name" value="VTT_dom"/>
</dbReference>